<name>A0A3B0S2K6_9ZZZZ</name>
<accession>A0A3B0S2K6</accession>
<gene>
    <name evidence="1" type="ORF">MNBD_ALPHA07-1067</name>
</gene>
<proteinExistence type="predicted"/>
<protein>
    <submittedName>
        <fullName evidence="1">Uncharacterized protein</fullName>
    </submittedName>
</protein>
<sequence length="33" mass="3728">MTKRWMKSILETSKQELPALPFGAVPQLTRKAA</sequence>
<evidence type="ECO:0000313" key="1">
    <source>
        <dbReference type="EMBL" id="VAV98509.1"/>
    </source>
</evidence>
<reference evidence="1" key="1">
    <citation type="submission" date="2018-06" db="EMBL/GenBank/DDBJ databases">
        <authorList>
            <person name="Zhirakovskaya E."/>
        </authorList>
    </citation>
    <scope>NUCLEOTIDE SEQUENCE</scope>
</reference>
<organism evidence="1">
    <name type="scientific">hydrothermal vent metagenome</name>
    <dbReference type="NCBI Taxonomy" id="652676"/>
    <lineage>
        <taxon>unclassified sequences</taxon>
        <taxon>metagenomes</taxon>
        <taxon>ecological metagenomes</taxon>
    </lineage>
</organism>
<dbReference type="AlphaFoldDB" id="A0A3B0S2K6"/>
<dbReference type="EMBL" id="UOEG01000181">
    <property type="protein sequence ID" value="VAV98509.1"/>
    <property type="molecule type" value="Genomic_DNA"/>
</dbReference>